<proteinExistence type="predicted"/>
<dbReference type="InterPro" id="IPR006970">
    <property type="entry name" value="PT"/>
</dbReference>
<dbReference type="EMBL" id="AP012204">
    <property type="protein sequence ID" value="BAK33390.1"/>
    <property type="molecule type" value="Genomic_DNA"/>
</dbReference>
<keyword evidence="1" id="KW-0732">Signal</keyword>
<feature type="compositionally biased region" description="Low complexity" evidence="3">
    <location>
        <begin position="881"/>
        <end position="892"/>
    </location>
</feature>
<evidence type="ECO:0008006" key="7">
    <source>
        <dbReference type="Google" id="ProtNLM"/>
    </source>
</evidence>
<dbReference type="STRING" id="1032480.MLP_03760"/>
<name>F5XJ64_MICPN</name>
<dbReference type="SUPFAM" id="SSF49373">
    <property type="entry name" value="Invasin/intimin cell-adhesion fragments"/>
    <property type="match status" value="1"/>
</dbReference>
<dbReference type="AlphaFoldDB" id="F5XJ64"/>
<evidence type="ECO:0000256" key="1">
    <source>
        <dbReference type="ARBA" id="ARBA00022729"/>
    </source>
</evidence>
<evidence type="ECO:0000313" key="6">
    <source>
        <dbReference type="Proteomes" id="UP000007947"/>
    </source>
</evidence>
<evidence type="ECO:0000313" key="5">
    <source>
        <dbReference type="EMBL" id="BAK33390.1"/>
    </source>
</evidence>
<feature type="region of interest" description="Disordered" evidence="3">
    <location>
        <begin position="869"/>
        <end position="938"/>
    </location>
</feature>
<sequence length="1059" mass="111623">MGSGRRAVRRVLGALLALILAGIALGLPPLSPLPAAAASPLDVTLTLEQSSADSVIGTEVTLTATLKAPDNAPLPELPDGWFITFSGTRSGGWSSGPIRAVNGVATYRTASPVEASDTITATVVSPGCTAEGMTAFVTHEWWTSAIILDEGVPDARDTPGDDPFELTGDVRLGNTRVPDATVRVTIDSLTSNAATSTIDTETDADGRFSVEWEGAAPGIEQVTVTATKAAATNSGNFEASVVTSHTWSGDGGDPAITDLWVVAFDQRRGAPISASVGFDSDDSAVLSGLEYWTGTGWADADDNDRYVYASPSSPGAKVIGARLGSDGRYAAKTVHWWQPTITFLTPASASLGNEEHPVTVIVTDEGWPLPYVDLEFRVSGLADPLNPPFTDQDGTTTVTITGVPGDNKTIDVTEVPPQSGPEVELATASTTHRWVSLPDDSGNLTLSTPTYESRVGTRVRFTAHLSNDSEDPLPNVDVDFFLSDETLLATVSTNANGDASIEISRTSETWVGINAGAVLGCDQQSVDAWNYHYWWETQLDLEPKAAESQARKDVTFTADVGRTYPNEGGGIDLNERISAERLKLGSGPSGGIRAGDKKVTTANLPENTIPLSDQLVRFTFTLTDSKCELPVVVKEARTNGEGRAEVELTRNATGIDNVKAEEVGVFKPASDTTTHKWTPTPLSIALTQSSSLSRAGTSVTMTATVYERPNVRAAAGTPVTFLGTTPSRTVKTNKNGVAKLTFTGRGTAPNIISATTPYGCGVVESPEITHRWFVPKLVLTPSTATSTTGNQASVTARLTHDGDAVGGQEIELTINHSVSGQPTRTITKKTDDAAGEATFTWTRSVAGTDELTATEQVDVQPQRDTAEHIWEAPPVTPPPTVITEPPVTITEPPTEPPVTDEPSEEPTEEPTDEPTDEPTEEPTTEPTEEPTDDLPATSTMVDGPEVGRPGGDIQLSGTGCKRGEQVTVNLGDRELGKTRAAGDGSFYLRAAVPDLPLGRYVIHSSCGTTIGDPNVDITAPQVDRAGGALATAGLTTGSILVFFVLVAKGVISFLPRRPY</sequence>
<dbReference type="Proteomes" id="UP000007947">
    <property type="component" value="Chromosome"/>
</dbReference>
<evidence type="ECO:0000256" key="2">
    <source>
        <dbReference type="ARBA" id="ARBA00022737"/>
    </source>
</evidence>
<reference evidence="5 6" key="1">
    <citation type="submission" date="2011-05" db="EMBL/GenBank/DDBJ databases">
        <title>Whole genome sequence of Microlunatus phosphovorus NM-1.</title>
        <authorList>
            <person name="Hosoyama A."/>
            <person name="Sasaki K."/>
            <person name="Harada T."/>
            <person name="Igarashi R."/>
            <person name="Kawakoshi A."/>
            <person name="Sasagawa M."/>
            <person name="Fukada J."/>
            <person name="Nakamura S."/>
            <person name="Katano Y."/>
            <person name="Hanada S."/>
            <person name="Kamagata Y."/>
            <person name="Nakamura N."/>
            <person name="Yamazaki S."/>
            <person name="Fujita N."/>
        </authorList>
    </citation>
    <scope>NUCLEOTIDE SEQUENCE [LARGE SCALE GENOMIC DNA]</scope>
    <source>
        <strain evidence="6">ATCC 700054 / DSM 10555 / JCM 9379 / NBRC 101784 / NCIMB 13414 / VKM Ac-1990 / NM-1</strain>
    </source>
</reference>
<dbReference type="HOGENOM" id="CLU_289475_0_0_11"/>
<dbReference type="Pfam" id="PF04886">
    <property type="entry name" value="PT"/>
    <property type="match status" value="1"/>
</dbReference>
<dbReference type="GO" id="GO:0005975">
    <property type="term" value="P:carbohydrate metabolic process"/>
    <property type="evidence" value="ECO:0007669"/>
    <property type="project" value="UniProtKB-ARBA"/>
</dbReference>
<protein>
    <recommendedName>
        <fullName evidence="7">Big-1 domain-containing protein</fullName>
    </recommendedName>
</protein>
<organism evidence="5 6">
    <name type="scientific">Microlunatus phosphovorus (strain ATCC 700054 / DSM 10555 / JCM 9379 / NBRC 101784 / NCIMB 13414 / VKM Ac-1990 / NM-1)</name>
    <dbReference type="NCBI Taxonomy" id="1032480"/>
    <lineage>
        <taxon>Bacteria</taxon>
        <taxon>Bacillati</taxon>
        <taxon>Actinomycetota</taxon>
        <taxon>Actinomycetes</taxon>
        <taxon>Propionibacteriales</taxon>
        <taxon>Propionibacteriaceae</taxon>
        <taxon>Microlunatus</taxon>
    </lineage>
</organism>
<keyword evidence="4" id="KW-0472">Membrane</keyword>
<dbReference type="Gene3D" id="2.60.40.10">
    <property type="entry name" value="Immunoglobulins"/>
    <property type="match status" value="3"/>
</dbReference>
<feature type="transmembrane region" description="Helical" evidence="4">
    <location>
        <begin position="1025"/>
        <end position="1047"/>
    </location>
</feature>
<keyword evidence="4" id="KW-0812">Transmembrane</keyword>
<keyword evidence="2" id="KW-0677">Repeat</keyword>
<dbReference type="OrthoDB" id="3630109at2"/>
<evidence type="ECO:0000256" key="4">
    <source>
        <dbReference type="SAM" id="Phobius"/>
    </source>
</evidence>
<evidence type="ECO:0000256" key="3">
    <source>
        <dbReference type="SAM" id="MobiDB-lite"/>
    </source>
</evidence>
<accession>F5XJ64</accession>
<keyword evidence="6" id="KW-1185">Reference proteome</keyword>
<dbReference type="KEGG" id="mph:MLP_03760"/>
<dbReference type="InterPro" id="IPR013783">
    <property type="entry name" value="Ig-like_fold"/>
</dbReference>
<dbReference type="InterPro" id="IPR008964">
    <property type="entry name" value="Invasin/intimin_cell_adhesion"/>
</dbReference>
<keyword evidence="4" id="KW-1133">Transmembrane helix</keyword>
<feature type="compositionally biased region" description="Acidic residues" evidence="3">
    <location>
        <begin position="901"/>
        <end position="932"/>
    </location>
</feature>
<dbReference type="RefSeq" id="WP_013861279.1">
    <property type="nucleotide sequence ID" value="NC_015635.1"/>
</dbReference>
<gene>
    <name evidence="5" type="ordered locus">MLP_03760</name>
</gene>